<protein>
    <submittedName>
        <fullName evidence="2">Hypothetical membrane protein</fullName>
    </submittedName>
</protein>
<keyword evidence="1" id="KW-0812">Transmembrane</keyword>
<sequence>MTGAGAEVGFMRRTFNRLGTIEAGEERATLLAATYFFFALASYFILRAVRDAVGVAAGTDRLPWLFTGTLLTTLAMNPLYSSIVAKLPVRRFIPIVYRIFIGLLLTFAGVIKWGPHTWEPYLGPAFWILTSIYSLFIPSVFWGFMADTFRPEQSKRLFGFISVGGTLGALAGAFLTSRLAEVVGTPVLMVMSVLLLEAAVQSARRFPPSFRPDTRARDEAEQPVGGSAFAGITHVLASPYLLGICLYMLMFTIGSTVLYFQQAEIVGARYADRESRTAFLATIDTVVQSLTILAQLFVTGRVIKWFGVAVTLAIMPVLSLVGFAALGTWGTLAVFVVFQVLRRAGEYAFGRPAREVLYTVVPPEDKYKAKNFIDTFVYRSGDQIGAWSFAGLSAAGLAVSTISLAAAPMSAIWLAVAFWLGRQQLKKQAETT</sequence>
<feature type="transmembrane region" description="Helical" evidence="1">
    <location>
        <begin position="61"/>
        <end position="80"/>
    </location>
</feature>
<dbReference type="PANTHER" id="PTHR43596">
    <property type="entry name" value="ADP,ATP CARRIER PROTEIN"/>
    <property type="match status" value="1"/>
</dbReference>
<proteinExistence type="predicted"/>
<keyword evidence="1" id="KW-0472">Membrane</keyword>
<feature type="transmembrane region" description="Helical" evidence="1">
    <location>
        <begin position="157"/>
        <end position="176"/>
    </location>
</feature>
<dbReference type="KEGG" id="gau:GAU_3766"/>
<dbReference type="eggNOG" id="COG3202">
    <property type="taxonomic scope" value="Bacteria"/>
</dbReference>
<feature type="transmembrane region" description="Helical" evidence="1">
    <location>
        <begin position="397"/>
        <end position="420"/>
    </location>
</feature>
<dbReference type="EMBL" id="AP009153">
    <property type="protein sequence ID" value="BAH40808.1"/>
    <property type="molecule type" value="Genomic_DNA"/>
</dbReference>
<dbReference type="Proteomes" id="UP000002209">
    <property type="component" value="Chromosome"/>
</dbReference>
<feature type="transmembrane region" description="Helical" evidence="1">
    <location>
        <begin position="92"/>
        <end position="113"/>
    </location>
</feature>
<dbReference type="Gene3D" id="1.20.1250.20">
    <property type="entry name" value="MFS general substrate transporter like domains"/>
    <property type="match status" value="1"/>
</dbReference>
<accession>C1AE81</accession>
<dbReference type="PANTHER" id="PTHR43596:SF1">
    <property type="entry name" value="ADP,ATP CARRIER PROTEIN"/>
    <property type="match status" value="1"/>
</dbReference>
<dbReference type="HOGENOM" id="CLU_027240_1_0_0"/>
<gene>
    <name evidence="2" type="ordered locus">GAU_3766</name>
</gene>
<evidence type="ECO:0000313" key="2">
    <source>
        <dbReference type="EMBL" id="BAH40808.1"/>
    </source>
</evidence>
<feature type="transmembrane region" description="Helical" evidence="1">
    <location>
        <begin position="240"/>
        <end position="259"/>
    </location>
</feature>
<evidence type="ECO:0000256" key="1">
    <source>
        <dbReference type="SAM" id="Phobius"/>
    </source>
</evidence>
<feature type="transmembrane region" description="Helical" evidence="1">
    <location>
        <begin position="28"/>
        <end position="49"/>
    </location>
</feature>
<feature type="transmembrane region" description="Helical" evidence="1">
    <location>
        <begin position="305"/>
        <end position="338"/>
    </location>
</feature>
<name>C1AE81_GEMAT</name>
<dbReference type="STRING" id="379066.GAU_3766"/>
<keyword evidence="3" id="KW-1185">Reference proteome</keyword>
<organism evidence="2 3">
    <name type="scientific">Gemmatimonas aurantiaca (strain DSM 14586 / JCM 11422 / NBRC 100505 / T-27)</name>
    <dbReference type="NCBI Taxonomy" id="379066"/>
    <lineage>
        <taxon>Bacteria</taxon>
        <taxon>Pseudomonadati</taxon>
        <taxon>Gemmatimonadota</taxon>
        <taxon>Gemmatimonadia</taxon>
        <taxon>Gemmatimonadales</taxon>
        <taxon>Gemmatimonadaceae</taxon>
        <taxon>Gemmatimonas</taxon>
    </lineage>
</organism>
<dbReference type="AlphaFoldDB" id="C1AE81"/>
<dbReference type="InterPro" id="IPR036259">
    <property type="entry name" value="MFS_trans_sf"/>
</dbReference>
<dbReference type="SUPFAM" id="SSF103473">
    <property type="entry name" value="MFS general substrate transporter"/>
    <property type="match status" value="1"/>
</dbReference>
<keyword evidence="1" id="KW-1133">Transmembrane helix</keyword>
<reference evidence="3" key="1">
    <citation type="submission" date="2006-03" db="EMBL/GenBank/DDBJ databases">
        <title>Complete genome sequence of Gemmatimonas aurantiaca T-27 that represents a novel phylum Gemmatimonadetes.</title>
        <authorList>
            <person name="Takasaki K."/>
            <person name="Ichikawa N."/>
            <person name="Miura H."/>
            <person name="Matsushita S."/>
            <person name="Watanabe Y."/>
            <person name="Oguchi A."/>
            <person name="Ankai A."/>
            <person name="Yashiro I."/>
            <person name="Takahashi M."/>
            <person name="Terui Y."/>
            <person name="Fukui S."/>
            <person name="Yokoyama H."/>
            <person name="Tanikawa S."/>
            <person name="Hanada S."/>
            <person name="Kamagata Y."/>
            <person name="Fujita N."/>
        </authorList>
    </citation>
    <scope>NUCLEOTIDE SEQUENCE [LARGE SCALE GENOMIC DNA]</scope>
    <source>
        <strain evidence="3">T-27 / DSM 14586 / JCM 11422 / NBRC 100505</strain>
    </source>
</reference>
<feature type="transmembrane region" description="Helical" evidence="1">
    <location>
        <begin position="125"/>
        <end position="145"/>
    </location>
</feature>
<evidence type="ECO:0000313" key="3">
    <source>
        <dbReference type="Proteomes" id="UP000002209"/>
    </source>
</evidence>